<evidence type="ECO:0000313" key="2">
    <source>
        <dbReference type="Proteomes" id="UP001500973"/>
    </source>
</evidence>
<dbReference type="InterPro" id="IPR043129">
    <property type="entry name" value="ATPase_NBD"/>
</dbReference>
<reference evidence="1 2" key="1">
    <citation type="journal article" date="2019" name="Int. J. Syst. Evol. Microbiol.">
        <title>The Global Catalogue of Microorganisms (GCM) 10K type strain sequencing project: providing services to taxonomists for standard genome sequencing and annotation.</title>
        <authorList>
            <consortium name="The Broad Institute Genomics Platform"/>
            <consortium name="The Broad Institute Genome Sequencing Center for Infectious Disease"/>
            <person name="Wu L."/>
            <person name="Ma J."/>
        </authorList>
    </citation>
    <scope>NUCLEOTIDE SEQUENCE [LARGE SCALE GENOMIC DNA]</scope>
    <source>
        <strain evidence="1 2">JCM 11756</strain>
    </source>
</reference>
<sequence length="76" mass="7812">MVLAADLGTRQARAAVLDLAGQVLAERTGPLRITDGPEPVLDELGGWFAALVAESGRDAAEVCGIGLSVPGPVEWD</sequence>
<dbReference type="SUPFAM" id="SSF53067">
    <property type="entry name" value="Actin-like ATPase domain"/>
    <property type="match status" value="1"/>
</dbReference>
<evidence type="ECO:0000313" key="1">
    <source>
        <dbReference type="EMBL" id="GAA1424793.1"/>
    </source>
</evidence>
<name>A0ABN1YXF2_9ACTN</name>
<accession>A0ABN1YXF2</accession>
<evidence type="ECO:0008006" key="3">
    <source>
        <dbReference type="Google" id="ProtNLM"/>
    </source>
</evidence>
<gene>
    <name evidence="1" type="ORF">GCM10009601_30240</name>
</gene>
<comment type="caution">
    <text evidence="1">The sequence shown here is derived from an EMBL/GenBank/DDBJ whole genome shotgun (WGS) entry which is preliminary data.</text>
</comment>
<dbReference type="EMBL" id="BAAAIZ010000041">
    <property type="protein sequence ID" value="GAA1424793.1"/>
    <property type="molecule type" value="Genomic_DNA"/>
</dbReference>
<dbReference type="Gene3D" id="3.30.420.40">
    <property type="match status" value="1"/>
</dbReference>
<protein>
    <recommendedName>
        <fullName evidence="3">ROK family protein</fullName>
    </recommendedName>
</protein>
<keyword evidence="2" id="KW-1185">Reference proteome</keyword>
<organism evidence="1 2">
    <name type="scientific">Streptomyces thermospinosisporus</name>
    <dbReference type="NCBI Taxonomy" id="161482"/>
    <lineage>
        <taxon>Bacteria</taxon>
        <taxon>Bacillati</taxon>
        <taxon>Actinomycetota</taxon>
        <taxon>Actinomycetes</taxon>
        <taxon>Kitasatosporales</taxon>
        <taxon>Streptomycetaceae</taxon>
        <taxon>Streptomyces</taxon>
    </lineage>
</organism>
<dbReference type="RefSeq" id="WP_425580725.1">
    <property type="nucleotide sequence ID" value="NZ_BAAAIZ010000041.1"/>
</dbReference>
<dbReference type="Proteomes" id="UP001500973">
    <property type="component" value="Unassembled WGS sequence"/>
</dbReference>
<proteinExistence type="predicted"/>